<dbReference type="InterPro" id="IPR000573">
    <property type="entry name" value="AconitaseA/IPMdHydase_ssu_swvl"/>
</dbReference>
<dbReference type="NCBIfam" id="TIGR00171">
    <property type="entry name" value="leuD"/>
    <property type="match status" value="1"/>
</dbReference>
<comment type="catalytic activity">
    <reaction evidence="1 10">
        <text>(2R,3S)-3-isopropylmalate = (2S)-2-isopropylmalate</text>
        <dbReference type="Rhea" id="RHEA:32287"/>
        <dbReference type="ChEBI" id="CHEBI:1178"/>
        <dbReference type="ChEBI" id="CHEBI:35121"/>
        <dbReference type="EC" id="4.2.1.33"/>
    </reaction>
</comment>
<dbReference type="EC" id="4.2.1.33" evidence="10"/>
<evidence type="ECO:0000256" key="10">
    <source>
        <dbReference type="HAMAP-Rule" id="MF_01031"/>
    </source>
</evidence>
<dbReference type="NCBIfam" id="NF002458">
    <property type="entry name" value="PRK01641.1"/>
    <property type="match status" value="1"/>
</dbReference>
<protein>
    <recommendedName>
        <fullName evidence="10">3-isopropylmalate dehydratase small subunit</fullName>
        <ecNumber evidence="10">4.2.1.33</ecNumber>
    </recommendedName>
    <alternativeName>
        <fullName evidence="10">Alpha-IPM isomerase</fullName>
        <shortName evidence="10">IPMI</shortName>
    </alternativeName>
    <alternativeName>
        <fullName evidence="10">Isopropylmalate isomerase</fullName>
    </alternativeName>
</protein>
<keyword evidence="9 10" id="KW-0100">Branched-chain amino acid biosynthesis</keyword>
<dbReference type="Pfam" id="PF00694">
    <property type="entry name" value="Aconitase_C"/>
    <property type="match status" value="1"/>
</dbReference>
<evidence type="ECO:0000256" key="8">
    <source>
        <dbReference type="ARBA" id="ARBA00023239"/>
    </source>
</evidence>
<proteinExistence type="inferred from homology"/>
<keyword evidence="8 10" id="KW-0456">Lyase</keyword>
<comment type="subunit">
    <text evidence="5 10">Heterodimer of LeuC and LeuD.</text>
</comment>
<dbReference type="RefSeq" id="WP_284359439.1">
    <property type="nucleotide sequence ID" value="NZ_BPFZ01000004.1"/>
</dbReference>
<dbReference type="HAMAP" id="MF_01031">
    <property type="entry name" value="LeuD_type1"/>
    <property type="match status" value="1"/>
</dbReference>
<name>A0ABQ4PUW5_9PROT</name>
<comment type="pathway">
    <text evidence="3 10">Amino-acid biosynthesis; L-leucine biosynthesis; L-leucine from 3-methyl-2-oxobutanoate: step 2/4.</text>
</comment>
<evidence type="ECO:0000313" key="12">
    <source>
        <dbReference type="EMBL" id="GIU66806.1"/>
    </source>
</evidence>
<comment type="caution">
    <text evidence="12">The sequence shown here is derived from an EMBL/GenBank/DDBJ whole genome shotgun (WGS) entry which is preliminary data.</text>
</comment>
<keyword evidence="13" id="KW-1185">Reference proteome</keyword>
<gene>
    <name evidence="10 12" type="primary">leuD</name>
    <name evidence="12" type="ORF">PsB1_0960</name>
</gene>
<organism evidence="12 13">
    <name type="scientific">Candidatus Phycosocius spiralis</name>
    <dbReference type="NCBI Taxonomy" id="2815099"/>
    <lineage>
        <taxon>Bacteria</taxon>
        <taxon>Pseudomonadati</taxon>
        <taxon>Pseudomonadota</taxon>
        <taxon>Alphaproteobacteria</taxon>
        <taxon>Caulobacterales</taxon>
        <taxon>Caulobacterales incertae sedis</taxon>
        <taxon>Candidatus Phycosocius</taxon>
    </lineage>
</organism>
<comment type="similarity">
    <text evidence="4 10">Belongs to the LeuD family. LeuD type 1 subfamily.</text>
</comment>
<feature type="domain" description="Aconitase A/isopropylmalate dehydratase small subunit swivel" evidence="11">
    <location>
        <begin position="1"/>
        <end position="122"/>
    </location>
</feature>
<dbReference type="Proteomes" id="UP001161064">
    <property type="component" value="Unassembled WGS sequence"/>
</dbReference>
<dbReference type="InterPro" id="IPR033940">
    <property type="entry name" value="IPMI_Swivel"/>
</dbReference>
<reference evidence="12" key="2">
    <citation type="journal article" date="2023" name="ISME Commun">
        <title>Characterization of a bloom-associated alphaproteobacterial lineage, 'Candidatus Phycosocius': insights into freshwater algal-bacterial interactions.</title>
        <authorList>
            <person name="Tanabe Y."/>
            <person name="Yamaguchi H."/>
            <person name="Yoshida M."/>
            <person name="Kai A."/>
            <person name="Okazaki Y."/>
        </authorList>
    </citation>
    <scope>NUCLEOTIDE SEQUENCE</scope>
    <source>
        <strain evidence="12">BOTRYCO-1</strain>
    </source>
</reference>
<evidence type="ECO:0000256" key="1">
    <source>
        <dbReference type="ARBA" id="ARBA00000491"/>
    </source>
</evidence>
<dbReference type="InterPro" id="IPR015928">
    <property type="entry name" value="Aconitase/3IPM_dehydase_swvl"/>
</dbReference>
<sequence length="201" mass="22283">MKKFSRLLAHAAPLPIANIDTDQIIPKQYLSTIERSGLSKGLFFDMRFLPDGTANPDFVLNKPAYQGAEILIAGPNFGCGSSREHAPWALLDYGIQCVISASFADIFFNNCFKNGVLPLVLAPEVVDKLMGQANGQNARFEIDLERQTLTAPDGVTHHFDIDLGRKKSLLEGLDEIGQSLVHDDQISDYEHKRKLMTPWLG</sequence>
<dbReference type="SUPFAM" id="SSF52016">
    <property type="entry name" value="LeuD/IlvD-like"/>
    <property type="match status" value="1"/>
</dbReference>
<evidence type="ECO:0000256" key="4">
    <source>
        <dbReference type="ARBA" id="ARBA00009845"/>
    </source>
</evidence>
<keyword evidence="7 10" id="KW-0028">Amino-acid biosynthesis</keyword>
<dbReference type="CDD" id="cd01577">
    <property type="entry name" value="IPMI_Swivel"/>
    <property type="match status" value="1"/>
</dbReference>
<dbReference type="PANTHER" id="PTHR43345:SF5">
    <property type="entry name" value="3-ISOPROPYLMALATE DEHYDRATASE SMALL SUBUNIT"/>
    <property type="match status" value="1"/>
</dbReference>
<evidence type="ECO:0000256" key="2">
    <source>
        <dbReference type="ARBA" id="ARBA00002695"/>
    </source>
</evidence>
<dbReference type="EMBL" id="BPFZ01000004">
    <property type="protein sequence ID" value="GIU66806.1"/>
    <property type="molecule type" value="Genomic_DNA"/>
</dbReference>
<dbReference type="InterPro" id="IPR004431">
    <property type="entry name" value="3-IsopropMal_deHydase_ssu"/>
</dbReference>
<evidence type="ECO:0000256" key="3">
    <source>
        <dbReference type="ARBA" id="ARBA00004729"/>
    </source>
</evidence>
<evidence type="ECO:0000256" key="6">
    <source>
        <dbReference type="ARBA" id="ARBA00022430"/>
    </source>
</evidence>
<evidence type="ECO:0000256" key="9">
    <source>
        <dbReference type="ARBA" id="ARBA00023304"/>
    </source>
</evidence>
<dbReference type="InterPro" id="IPR050075">
    <property type="entry name" value="LeuD"/>
</dbReference>
<accession>A0ABQ4PUW5</accession>
<comment type="function">
    <text evidence="2 10">Catalyzes the isomerization between 2-isopropylmalate and 3-isopropylmalate, via the formation of 2-isopropylmaleate.</text>
</comment>
<keyword evidence="6 10" id="KW-0432">Leucine biosynthesis</keyword>
<reference evidence="12" key="1">
    <citation type="submission" date="2021-05" db="EMBL/GenBank/DDBJ databases">
        <authorList>
            <person name="Tanabe Y."/>
        </authorList>
    </citation>
    <scope>NUCLEOTIDE SEQUENCE</scope>
    <source>
        <strain evidence="12">BOTRYCO-1</strain>
    </source>
</reference>
<evidence type="ECO:0000256" key="5">
    <source>
        <dbReference type="ARBA" id="ARBA00011271"/>
    </source>
</evidence>
<evidence type="ECO:0000313" key="13">
    <source>
        <dbReference type="Proteomes" id="UP001161064"/>
    </source>
</evidence>
<dbReference type="Gene3D" id="3.20.19.10">
    <property type="entry name" value="Aconitase, domain 4"/>
    <property type="match status" value="1"/>
</dbReference>
<evidence type="ECO:0000256" key="7">
    <source>
        <dbReference type="ARBA" id="ARBA00022605"/>
    </source>
</evidence>
<evidence type="ECO:0000259" key="11">
    <source>
        <dbReference type="Pfam" id="PF00694"/>
    </source>
</evidence>
<dbReference type="PANTHER" id="PTHR43345">
    <property type="entry name" value="3-ISOPROPYLMALATE DEHYDRATASE SMALL SUBUNIT 2-RELATED-RELATED"/>
    <property type="match status" value="1"/>
</dbReference>